<feature type="transmembrane region" description="Helical" evidence="1">
    <location>
        <begin position="162"/>
        <end position="181"/>
    </location>
</feature>
<accession>A0A0H2RUN3</accession>
<name>A0A0H2RUN3_9AGAM</name>
<reference evidence="3 4" key="1">
    <citation type="submission" date="2015-04" db="EMBL/GenBank/DDBJ databases">
        <title>Complete genome sequence of Schizopora paradoxa KUC8140, a cosmopolitan wood degrader in East Asia.</title>
        <authorList>
            <consortium name="DOE Joint Genome Institute"/>
            <person name="Min B."/>
            <person name="Park H."/>
            <person name="Jang Y."/>
            <person name="Kim J.-J."/>
            <person name="Kim K.H."/>
            <person name="Pangilinan J."/>
            <person name="Lipzen A."/>
            <person name="Riley R."/>
            <person name="Grigoriev I.V."/>
            <person name="Spatafora J.W."/>
            <person name="Choi I.-G."/>
        </authorList>
    </citation>
    <scope>NUCLEOTIDE SEQUENCE [LARGE SCALE GENOMIC DNA]</scope>
    <source>
        <strain evidence="3 4">KUC8140</strain>
    </source>
</reference>
<feature type="transmembrane region" description="Helical" evidence="1">
    <location>
        <begin position="133"/>
        <end position="155"/>
    </location>
</feature>
<sequence length="207" mass="23220">MLHRFLAVRGTLMRRCHSNVKKGRKGVNRPSKSPRPPPPIPVMKLVDSIFDPALAIMLAACSIFIYDYFLSLEDEVYLIWTRPWRKGKVAYLMTKAFSVLFVISTTIVVQSVINNTSDDNPTLNAFDKAGGFTYFLTISLVYISAQSILGSRVYALYGNKRLHLVGLILLCCVLPLAVPFIEVLSGTNVFEGLPQILYPQARRCFLS</sequence>
<dbReference type="OrthoDB" id="3349377at2759"/>
<evidence type="ECO:0000313" key="4">
    <source>
        <dbReference type="Proteomes" id="UP000053477"/>
    </source>
</evidence>
<evidence type="ECO:0000313" key="3">
    <source>
        <dbReference type="EMBL" id="KLO15302.1"/>
    </source>
</evidence>
<dbReference type="Pfam" id="PF20151">
    <property type="entry name" value="DUF6533"/>
    <property type="match status" value="1"/>
</dbReference>
<keyword evidence="4" id="KW-1185">Reference proteome</keyword>
<dbReference type="InParanoid" id="A0A0H2RUN3"/>
<feature type="transmembrane region" description="Helical" evidence="1">
    <location>
        <begin position="89"/>
        <end position="113"/>
    </location>
</feature>
<dbReference type="EMBL" id="KQ085931">
    <property type="protein sequence ID" value="KLO15302.1"/>
    <property type="molecule type" value="Genomic_DNA"/>
</dbReference>
<keyword evidence="1" id="KW-1133">Transmembrane helix</keyword>
<dbReference type="InterPro" id="IPR045340">
    <property type="entry name" value="DUF6533"/>
</dbReference>
<organism evidence="3 4">
    <name type="scientific">Schizopora paradoxa</name>
    <dbReference type="NCBI Taxonomy" id="27342"/>
    <lineage>
        <taxon>Eukaryota</taxon>
        <taxon>Fungi</taxon>
        <taxon>Dikarya</taxon>
        <taxon>Basidiomycota</taxon>
        <taxon>Agaricomycotina</taxon>
        <taxon>Agaricomycetes</taxon>
        <taxon>Hymenochaetales</taxon>
        <taxon>Schizoporaceae</taxon>
        <taxon>Schizopora</taxon>
    </lineage>
</organism>
<keyword evidence="1" id="KW-0812">Transmembrane</keyword>
<feature type="domain" description="DUF6533" evidence="2">
    <location>
        <begin position="56"/>
        <end position="96"/>
    </location>
</feature>
<proteinExistence type="predicted"/>
<evidence type="ECO:0000256" key="1">
    <source>
        <dbReference type="SAM" id="Phobius"/>
    </source>
</evidence>
<keyword evidence="1" id="KW-0472">Membrane</keyword>
<feature type="transmembrane region" description="Helical" evidence="1">
    <location>
        <begin position="49"/>
        <end position="69"/>
    </location>
</feature>
<protein>
    <recommendedName>
        <fullName evidence="2">DUF6533 domain-containing protein</fullName>
    </recommendedName>
</protein>
<gene>
    <name evidence="3" type="ORF">SCHPADRAFT_268296</name>
</gene>
<evidence type="ECO:0000259" key="2">
    <source>
        <dbReference type="Pfam" id="PF20151"/>
    </source>
</evidence>
<dbReference type="AlphaFoldDB" id="A0A0H2RUN3"/>
<dbReference type="Proteomes" id="UP000053477">
    <property type="component" value="Unassembled WGS sequence"/>
</dbReference>